<feature type="region of interest" description="Disordered" evidence="1">
    <location>
        <begin position="159"/>
        <end position="391"/>
    </location>
</feature>
<reference evidence="3" key="4">
    <citation type="submission" date="2025-05" db="UniProtKB">
        <authorList>
            <consortium name="EnsemblFungi"/>
        </authorList>
    </citation>
    <scope>IDENTIFICATION</scope>
    <source>
        <strain evidence="3">isolate 1-1 / race 1 (BBBD)</strain>
    </source>
</reference>
<keyword evidence="4" id="KW-1185">Reference proteome</keyword>
<feature type="compositionally biased region" description="Basic residues" evidence="1">
    <location>
        <begin position="49"/>
        <end position="62"/>
    </location>
</feature>
<reference evidence="2" key="2">
    <citation type="submission" date="2016-05" db="EMBL/GenBank/DDBJ databases">
        <title>Comparative analysis highlights variable genome content of wheat rusts and divergence of the mating loci.</title>
        <authorList>
            <person name="Cuomo C.A."/>
            <person name="Bakkeren G."/>
            <person name="Szabo L."/>
            <person name="Khalil H."/>
            <person name="Joly D."/>
            <person name="Goldberg J."/>
            <person name="Young S."/>
            <person name="Zeng Q."/>
            <person name="Fellers J."/>
        </authorList>
    </citation>
    <scope>NUCLEOTIDE SEQUENCE [LARGE SCALE GENOMIC DNA]</scope>
    <source>
        <strain evidence="2">1-1 BBBD Race 1</strain>
    </source>
</reference>
<feature type="compositionally biased region" description="Basic residues" evidence="1">
    <location>
        <begin position="317"/>
        <end position="326"/>
    </location>
</feature>
<feature type="non-terminal residue" evidence="2">
    <location>
        <position position="391"/>
    </location>
</feature>
<feature type="compositionally biased region" description="Basic residues" evidence="1">
    <location>
        <begin position="333"/>
        <end position="360"/>
    </location>
</feature>
<evidence type="ECO:0000313" key="2">
    <source>
        <dbReference type="EMBL" id="OAV89775.1"/>
    </source>
</evidence>
<gene>
    <name evidence="2" type="ORF">PTTG_03344</name>
</gene>
<accession>A0A180GAS7</accession>
<dbReference type="VEuPathDB" id="FungiDB:PTTG_03344"/>
<dbReference type="EMBL" id="ADAS02000118">
    <property type="protein sequence ID" value="OAV89775.1"/>
    <property type="molecule type" value="Genomic_DNA"/>
</dbReference>
<reference evidence="3 4" key="3">
    <citation type="journal article" date="2017" name="G3 (Bethesda)">
        <title>Comparative analysis highlights variable genome content of wheat rusts and divergence of the mating loci.</title>
        <authorList>
            <person name="Cuomo C.A."/>
            <person name="Bakkeren G."/>
            <person name="Khalil H.B."/>
            <person name="Panwar V."/>
            <person name="Joly D."/>
            <person name="Linning R."/>
            <person name="Sakthikumar S."/>
            <person name="Song X."/>
            <person name="Adiconis X."/>
            <person name="Fan L."/>
            <person name="Goldberg J.M."/>
            <person name="Levin J.Z."/>
            <person name="Young S."/>
            <person name="Zeng Q."/>
            <person name="Anikster Y."/>
            <person name="Bruce M."/>
            <person name="Wang M."/>
            <person name="Yin C."/>
            <person name="McCallum B."/>
            <person name="Szabo L.J."/>
            <person name="Hulbert S."/>
            <person name="Chen X."/>
            <person name="Fellers J.P."/>
        </authorList>
    </citation>
    <scope>NUCLEOTIDE SEQUENCE</scope>
    <source>
        <strain evidence="4">Isolate 1-1 / race 1 (BBBD)</strain>
        <strain evidence="3">isolate 1-1 / race 1 (BBBD)</strain>
    </source>
</reference>
<protein>
    <submittedName>
        <fullName evidence="2 3">Uncharacterized protein</fullName>
    </submittedName>
</protein>
<evidence type="ECO:0000313" key="4">
    <source>
        <dbReference type="Proteomes" id="UP000005240"/>
    </source>
</evidence>
<feature type="compositionally biased region" description="Basic residues" evidence="1">
    <location>
        <begin position="77"/>
        <end position="86"/>
    </location>
</feature>
<proteinExistence type="predicted"/>
<feature type="compositionally biased region" description="Basic and acidic residues" evidence="1">
    <location>
        <begin position="375"/>
        <end position="391"/>
    </location>
</feature>
<dbReference type="Proteomes" id="UP000005240">
    <property type="component" value="Unassembled WGS sequence"/>
</dbReference>
<feature type="region of interest" description="Disordered" evidence="1">
    <location>
        <begin position="1"/>
        <end position="134"/>
    </location>
</feature>
<sequence>VHPPTHPTPTPKLASNHHGRHSLPLPAPPAERSLHPPHHHPQHPPLSHPLHRRHQTHRRPRTHLQEAEHGRPGAARSRVRRHRRTQTARPQRPVVHPRPAQMHLPRPSPAPQQRSRRLRSTHRGPLLHGTARKDQVPVLVPTALQAALVDQLRRQGPGQLCAQGDLPGARHRLAPERARDEGQDDPDRRAAARLERQPLPRARRDARRAARPLRLRRRRLGRAQDPQDPPLQPPPRQRPHPRPADRQKQLASNAIRRRQRQDLSQARPPPPPRPIRTRPLPDPRRPHLHLPRARVRVPVRPAQDGQPALPAAQPGRPGRHPVRHQRQGPQAVLRRHVPQGRARARRIVKRPRHRSAHLRHPPILAPEGAPPAHPAAEDDRARALDERHVAA</sequence>
<reference evidence="2" key="1">
    <citation type="submission" date="2009-11" db="EMBL/GenBank/DDBJ databases">
        <authorList>
            <consortium name="The Broad Institute Genome Sequencing Platform"/>
            <person name="Ward D."/>
            <person name="Feldgarden M."/>
            <person name="Earl A."/>
            <person name="Young S.K."/>
            <person name="Zeng Q."/>
            <person name="Koehrsen M."/>
            <person name="Alvarado L."/>
            <person name="Berlin A."/>
            <person name="Bochicchio J."/>
            <person name="Borenstein D."/>
            <person name="Chapman S.B."/>
            <person name="Chen Z."/>
            <person name="Engels R."/>
            <person name="Freedman E."/>
            <person name="Gellesch M."/>
            <person name="Goldberg J."/>
            <person name="Griggs A."/>
            <person name="Gujja S."/>
            <person name="Heilman E."/>
            <person name="Heiman D."/>
            <person name="Hepburn T."/>
            <person name="Howarth C."/>
            <person name="Jen D."/>
            <person name="Larson L."/>
            <person name="Lewis B."/>
            <person name="Mehta T."/>
            <person name="Park D."/>
            <person name="Pearson M."/>
            <person name="Roberts A."/>
            <person name="Saif S."/>
            <person name="Shea T."/>
            <person name="Shenoy N."/>
            <person name="Sisk P."/>
            <person name="Stolte C."/>
            <person name="Sykes S."/>
            <person name="Thomson T."/>
            <person name="Walk T."/>
            <person name="White J."/>
            <person name="Yandava C."/>
            <person name="Izard J."/>
            <person name="Baranova O.V."/>
            <person name="Blanton J.M."/>
            <person name="Tanner A.C."/>
            <person name="Dewhirst F.E."/>
            <person name="Haas B."/>
            <person name="Nusbaum C."/>
            <person name="Birren B."/>
        </authorList>
    </citation>
    <scope>NUCLEOTIDE SEQUENCE [LARGE SCALE GENOMIC DNA]</scope>
    <source>
        <strain evidence="2">1-1 BBBD Race 1</strain>
    </source>
</reference>
<name>A0A180GAS7_PUCT1</name>
<feature type="compositionally biased region" description="Basic and acidic residues" evidence="1">
    <location>
        <begin position="173"/>
        <end position="198"/>
    </location>
</feature>
<evidence type="ECO:0000313" key="3">
    <source>
        <dbReference type="EnsemblFungi" id="PTTG_03344-t43_1-p1"/>
    </source>
</evidence>
<feature type="non-terminal residue" evidence="2">
    <location>
        <position position="1"/>
    </location>
</feature>
<organism evidence="2">
    <name type="scientific">Puccinia triticina (isolate 1-1 / race 1 (BBBD))</name>
    <name type="common">Brown leaf rust fungus</name>
    <dbReference type="NCBI Taxonomy" id="630390"/>
    <lineage>
        <taxon>Eukaryota</taxon>
        <taxon>Fungi</taxon>
        <taxon>Dikarya</taxon>
        <taxon>Basidiomycota</taxon>
        <taxon>Pucciniomycotina</taxon>
        <taxon>Pucciniomycetes</taxon>
        <taxon>Pucciniales</taxon>
        <taxon>Pucciniaceae</taxon>
        <taxon>Puccinia</taxon>
    </lineage>
</organism>
<feature type="compositionally biased region" description="Pro residues" evidence="1">
    <location>
        <begin position="227"/>
        <end position="236"/>
    </location>
</feature>
<feature type="compositionally biased region" description="Basic residues" evidence="1">
    <location>
        <begin position="286"/>
        <end position="297"/>
    </location>
</feature>
<evidence type="ECO:0000256" key="1">
    <source>
        <dbReference type="SAM" id="MobiDB-lite"/>
    </source>
</evidence>
<dbReference type="EnsemblFungi" id="PTTG_03344-t43_1">
    <property type="protein sequence ID" value="PTTG_03344-t43_1-p1"/>
    <property type="gene ID" value="PTTG_03344"/>
</dbReference>
<feature type="compositionally biased region" description="Basic residues" evidence="1">
    <location>
        <begin position="204"/>
        <end position="221"/>
    </location>
</feature>
<feature type="compositionally biased region" description="Pro residues" evidence="1">
    <location>
        <begin position="1"/>
        <end position="10"/>
    </location>
</feature>
<dbReference type="AlphaFoldDB" id="A0A180GAS7"/>